<accession>A0A067JWT7</accession>
<evidence type="ECO:0000313" key="2">
    <source>
        <dbReference type="Proteomes" id="UP000027138"/>
    </source>
</evidence>
<reference evidence="1 2" key="1">
    <citation type="journal article" date="2014" name="PLoS ONE">
        <title>Global Analysis of Gene Expression Profiles in Physic Nut (Jatropha curcas L.) Seedlings Exposed to Salt Stress.</title>
        <authorList>
            <person name="Zhang L."/>
            <person name="Zhang C."/>
            <person name="Wu P."/>
            <person name="Chen Y."/>
            <person name="Li M."/>
            <person name="Jiang H."/>
            <person name="Wu G."/>
        </authorList>
    </citation>
    <scope>NUCLEOTIDE SEQUENCE [LARGE SCALE GENOMIC DNA]</scope>
    <source>
        <strain evidence="2">cv. GZQX0401</strain>
        <tissue evidence="1">Young leaves</tissue>
    </source>
</reference>
<sequence length="104" mass="11422">MSAPSRRVATPPVPDLLPENMQQVSYITPFGMATCPLPEDVPDYWPVYPEGICRYFPVFSAVQVGARGRPLWWVSSGDADASHFARGVHPGLVYKAGFRPSLTS</sequence>
<name>A0A067JWT7_JATCU</name>
<dbReference type="AlphaFoldDB" id="A0A067JWT7"/>
<proteinExistence type="predicted"/>
<protein>
    <submittedName>
        <fullName evidence="1">Uncharacterized protein</fullName>
    </submittedName>
</protein>
<keyword evidence="2" id="KW-1185">Reference proteome</keyword>
<dbReference type="Proteomes" id="UP000027138">
    <property type="component" value="Unassembled WGS sequence"/>
</dbReference>
<organism evidence="1 2">
    <name type="scientific">Jatropha curcas</name>
    <name type="common">Barbados nut</name>
    <dbReference type="NCBI Taxonomy" id="180498"/>
    <lineage>
        <taxon>Eukaryota</taxon>
        <taxon>Viridiplantae</taxon>
        <taxon>Streptophyta</taxon>
        <taxon>Embryophyta</taxon>
        <taxon>Tracheophyta</taxon>
        <taxon>Spermatophyta</taxon>
        <taxon>Magnoliopsida</taxon>
        <taxon>eudicotyledons</taxon>
        <taxon>Gunneridae</taxon>
        <taxon>Pentapetalae</taxon>
        <taxon>rosids</taxon>
        <taxon>fabids</taxon>
        <taxon>Malpighiales</taxon>
        <taxon>Euphorbiaceae</taxon>
        <taxon>Crotonoideae</taxon>
        <taxon>Jatropheae</taxon>
        <taxon>Jatropha</taxon>
    </lineage>
</organism>
<gene>
    <name evidence="1" type="ORF">JCGZ_27042</name>
</gene>
<evidence type="ECO:0000313" key="1">
    <source>
        <dbReference type="EMBL" id="KDP24014.1"/>
    </source>
</evidence>
<dbReference type="EMBL" id="KK915153">
    <property type="protein sequence ID" value="KDP24014.1"/>
    <property type="molecule type" value="Genomic_DNA"/>
</dbReference>